<keyword evidence="2" id="KW-0964">Secreted</keyword>
<keyword evidence="6" id="KW-1185">Reference proteome</keyword>
<dbReference type="PANTHER" id="PTHR38340">
    <property type="entry name" value="S-LAYER PROTEIN"/>
    <property type="match status" value="1"/>
</dbReference>
<name>A0AAQ1JQT4_9GAMM</name>
<sequence>IPAGSTTGSITIPTFDDSLFEGGAGSFEDLTMTLTSASGADLGSTTSVTGLIEDNDSFPGGTTDQYGVTEGSTLDTDADGTINGVLFNDPAGRSVSSVSNNADGSGGSTVGATGAVLTTALGGTVTVYANGEFTYDAPVLDHPLADPYLTDSFYYTATDGTNTADPVLVNIRVYDTVPLISAVDDMTTSNEAGVTVGNWSYSGGADGLSDVASDLESGINLSFDAAGLGEAFTAVREDVYNAGEYQGELLTVSYADGTDSYTYFTLFMKVDGTYEFDLVTPKPTGSEGVVFTSENGGIATTLWASQVIDDYDGATDIRFTATKNGSTDEVNWGNQGIGSDNNLFSIGETLTLAFFDATGTSTLPAADAIKLVDSATLTFNFNGNGDDAKISIDVLDENGDVIATLNDIALTDTSPTIVVSAADLNIDGFYGVTIKHQGGFDSTLGDEIRLASMDIETALLPEDTHLDFGVEIVDADGDTDDAQFSVDVNSPAVDQLIVGTAEDDTLNAGRGNDIIIGDVEGSYSVVVPDDYNIALMVDLSASMTDDSGTEGKSRLELMKESLTKLVNDLGSHGGVVNVRLITFGGDVGQETSYSLNSPAQLNALLLAISGLAAYSGSTDMGGTNYEAVLRAAKSWFDTQTPGTPDFENLALFLTDGNPTFHLNGSGNPTDGGSGNSTQYYDLADAVGAMASLVGQSYSVKVNAIGIGDGSNTDYLRFFDNTGTTGNASVWIDGWRIRGPVGEVENVDTAEDLELALDSSVTVVPKVGDDTLVGTAGDDIIYGDTISSDSLGTDYAGMGYQGVVDYLTDTLGHAPSTEEVIALLRANPLDFYDQTTTEGGADTITAGAGNDLLMAGAGDDVLIGGQGNDILYGGLGSDTFVWQSGDAGAVGTPAVDMVMDFSLGTDVLDLSSLLGDITPSEIADYLQVTSASVDGVASAQLNISSTGDIASGADQVILVKGLSVSDINSMLAGPDPSLIV</sequence>
<dbReference type="Gene3D" id="3.40.50.410">
    <property type="entry name" value="von Willebrand factor, type A domain"/>
    <property type="match status" value="1"/>
</dbReference>
<dbReference type="PROSITE" id="PS50234">
    <property type="entry name" value="VWFA"/>
    <property type="match status" value="1"/>
</dbReference>
<keyword evidence="3" id="KW-0106">Calcium</keyword>
<dbReference type="InterPro" id="IPR036465">
    <property type="entry name" value="vWFA_dom_sf"/>
</dbReference>
<evidence type="ECO:0000256" key="3">
    <source>
        <dbReference type="ARBA" id="ARBA00022837"/>
    </source>
</evidence>
<dbReference type="SUPFAM" id="SSF51120">
    <property type="entry name" value="beta-Roll"/>
    <property type="match status" value="1"/>
</dbReference>
<dbReference type="GO" id="GO:0005509">
    <property type="term" value="F:calcium ion binding"/>
    <property type="evidence" value="ECO:0007669"/>
    <property type="project" value="InterPro"/>
</dbReference>
<feature type="non-terminal residue" evidence="5">
    <location>
        <position position="1"/>
    </location>
</feature>
<dbReference type="CDD" id="cd00198">
    <property type="entry name" value="vWFA"/>
    <property type="match status" value="1"/>
</dbReference>
<dbReference type="RefSeq" id="WP_146063695.1">
    <property type="nucleotide sequence ID" value="NZ_FNVE01000010.1"/>
</dbReference>
<feature type="domain" description="VWFA" evidence="4">
    <location>
        <begin position="532"/>
        <end position="766"/>
    </location>
</feature>
<dbReference type="SUPFAM" id="SSF141072">
    <property type="entry name" value="CalX-like"/>
    <property type="match status" value="1"/>
</dbReference>
<dbReference type="EMBL" id="FNVE01000010">
    <property type="protein sequence ID" value="SEG56539.1"/>
    <property type="molecule type" value="Genomic_DNA"/>
</dbReference>
<dbReference type="PANTHER" id="PTHR38340:SF1">
    <property type="entry name" value="S-LAYER PROTEIN"/>
    <property type="match status" value="1"/>
</dbReference>
<dbReference type="AlphaFoldDB" id="A0AAQ1JQT4"/>
<proteinExistence type="predicted"/>
<evidence type="ECO:0000256" key="2">
    <source>
        <dbReference type="ARBA" id="ARBA00022525"/>
    </source>
</evidence>
<dbReference type="SMART" id="SM00327">
    <property type="entry name" value="VWA"/>
    <property type="match status" value="1"/>
</dbReference>
<protein>
    <submittedName>
        <fullName evidence="5">Type I secretion C-terminal target domain (VC_A0849 subclass)</fullName>
    </submittedName>
</protein>
<dbReference type="NCBIfam" id="TIGR03661">
    <property type="entry name" value="T1SS_VCA0849"/>
    <property type="match status" value="1"/>
</dbReference>
<dbReference type="InterPro" id="IPR050557">
    <property type="entry name" value="RTX_toxin/Mannuronan_C5-epim"/>
</dbReference>
<evidence type="ECO:0000256" key="1">
    <source>
        <dbReference type="ARBA" id="ARBA00004613"/>
    </source>
</evidence>
<dbReference type="InterPro" id="IPR001343">
    <property type="entry name" value="Hemolysn_Ca-bd"/>
</dbReference>
<dbReference type="PRINTS" id="PR00313">
    <property type="entry name" value="CABNDNGRPT"/>
</dbReference>
<dbReference type="InterPro" id="IPR019960">
    <property type="entry name" value="T1SS_VCA0849"/>
</dbReference>
<comment type="caution">
    <text evidence="5">The sequence shown here is derived from an EMBL/GenBank/DDBJ whole genome shotgun (WGS) entry which is preliminary data.</text>
</comment>
<comment type="subcellular location">
    <subcellularLocation>
        <location evidence="1">Secreted</location>
    </subcellularLocation>
</comment>
<dbReference type="PROSITE" id="PS00330">
    <property type="entry name" value="HEMOLYSIN_CALCIUM"/>
    <property type="match status" value="2"/>
</dbReference>
<dbReference type="Pfam" id="PF00092">
    <property type="entry name" value="VWA"/>
    <property type="match status" value="1"/>
</dbReference>
<dbReference type="InterPro" id="IPR038081">
    <property type="entry name" value="CalX-like_sf"/>
</dbReference>
<dbReference type="Gene3D" id="2.60.40.2030">
    <property type="match status" value="1"/>
</dbReference>
<dbReference type="GO" id="GO:0005576">
    <property type="term" value="C:extracellular region"/>
    <property type="evidence" value="ECO:0007669"/>
    <property type="project" value="UniProtKB-SubCell"/>
</dbReference>
<gene>
    <name evidence="5" type="ORF">SAMN05216586_1101</name>
</gene>
<accession>A0AAQ1JQT4</accession>
<dbReference type="InterPro" id="IPR011049">
    <property type="entry name" value="Serralysin-like_metalloprot_C"/>
</dbReference>
<dbReference type="InterPro" id="IPR018511">
    <property type="entry name" value="Hemolysin-typ_Ca-bd_CS"/>
</dbReference>
<dbReference type="Proteomes" id="UP000243518">
    <property type="component" value="Unassembled WGS sequence"/>
</dbReference>
<reference evidence="5 6" key="1">
    <citation type="submission" date="2016-10" db="EMBL/GenBank/DDBJ databases">
        <authorList>
            <person name="Varghese N."/>
            <person name="Submissions S."/>
        </authorList>
    </citation>
    <scope>NUCLEOTIDE SEQUENCE [LARGE SCALE GENOMIC DNA]</scope>
    <source>
        <strain evidence="5 6">CECT 8317</strain>
    </source>
</reference>
<evidence type="ECO:0000259" key="4">
    <source>
        <dbReference type="PROSITE" id="PS50234"/>
    </source>
</evidence>
<organism evidence="5 6">
    <name type="scientific">Halopseudomonas aestusnigri</name>
    <dbReference type="NCBI Taxonomy" id="857252"/>
    <lineage>
        <taxon>Bacteria</taxon>
        <taxon>Pseudomonadati</taxon>
        <taxon>Pseudomonadota</taxon>
        <taxon>Gammaproteobacteria</taxon>
        <taxon>Pseudomonadales</taxon>
        <taxon>Pseudomonadaceae</taxon>
        <taxon>Halopseudomonas</taxon>
    </lineage>
</organism>
<dbReference type="SUPFAM" id="SSF53300">
    <property type="entry name" value="vWA-like"/>
    <property type="match status" value="1"/>
</dbReference>
<dbReference type="Gene3D" id="2.150.10.10">
    <property type="entry name" value="Serralysin-like metalloprotease, C-terminal"/>
    <property type="match status" value="1"/>
</dbReference>
<dbReference type="Pfam" id="PF00353">
    <property type="entry name" value="HemolysinCabind"/>
    <property type="match status" value="3"/>
</dbReference>
<dbReference type="InterPro" id="IPR002035">
    <property type="entry name" value="VWF_A"/>
</dbReference>
<evidence type="ECO:0000313" key="5">
    <source>
        <dbReference type="EMBL" id="SEG56539.1"/>
    </source>
</evidence>
<evidence type="ECO:0000313" key="6">
    <source>
        <dbReference type="Proteomes" id="UP000243518"/>
    </source>
</evidence>